<feature type="chain" id="PRO_5022952950" evidence="1">
    <location>
        <begin position="24"/>
        <end position="69"/>
    </location>
</feature>
<evidence type="ECO:0000256" key="1">
    <source>
        <dbReference type="SAM" id="SignalP"/>
    </source>
</evidence>
<dbReference type="Gene3D" id="2.60.40.420">
    <property type="entry name" value="Cupredoxins - blue copper proteins"/>
    <property type="match status" value="1"/>
</dbReference>
<dbReference type="AlphaFoldDB" id="A0A5E4GHH9"/>
<evidence type="ECO:0000313" key="3">
    <source>
        <dbReference type="EMBL" id="VVA39130.1"/>
    </source>
</evidence>
<dbReference type="InterPro" id="IPR003245">
    <property type="entry name" value="Phytocyanin_dom"/>
</dbReference>
<evidence type="ECO:0000313" key="4">
    <source>
        <dbReference type="Proteomes" id="UP000327085"/>
    </source>
</evidence>
<dbReference type="Gramene" id="VVA39130">
    <property type="protein sequence ID" value="VVA39130"/>
    <property type="gene ID" value="Prudul26B029034"/>
</dbReference>
<keyword evidence="1" id="KW-0732">Signal</keyword>
<accession>A0A5E4GHH9</accession>
<feature type="domain" description="Phytocyanin" evidence="2">
    <location>
        <begin position="24"/>
        <end position="69"/>
    </location>
</feature>
<gene>
    <name evidence="3" type="ORF">ALMOND_2B029034</name>
</gene>
<feature type="non-terminal residue" evidence="3">
    <location>
        <position position="69"/>
    </location>
</feature>
<organism evidence="3 4">
    <name type="scientific">Prunus dulcis</name>
    <name type="common">Almond</name>
    <name type="synonym">Amygdalus dulcis</name>
    <dbReference type="NCBI Taxonomy" id="3755"/>
    <lineage>
        <taxon>Eukaryota</taxon>
        <taxon>Viridiplantae</taxon>
        <taxon>Streptophyta</taxon>
        <taxon>Embryophyta</taxon>
        <taxon>Tracheophyta</taxon>
        <taxon>Spermatophyta</taxon>
        <taxon>Magnoliopsida</taxon>
        <taxon>eudicotyledons</taxon>
        <taxon>Gunneridae</taxon>
        <taxon>Pentapetalae</taxon>
        <taxon>rosids</taxon>
        <taxon>fabids</taxon>
        <taxon>Rosales</taxon>
        <taxon>Rosaceae</taxon>
        <taxon>Amygdaloideae</taxon>
        <taxon>Amygdaleae</taxon>
        <taxon>Prunus</taxon>
    </lineage>
</organism>
<dbReference type="PROSITE" id="PS51485">
    <property type="entry name" value="PHYTOCYANIN"/>
    <property type="match status" value="1"/>
</dbReference>
<feature type="signal peptide" evidence="1">
    <location>
        <begin position="1"/>
        <end position="23"/>
    </location>
</feature>
<evidence type="ECO:0000259" key="2">
    <source>
        <dbReference type="PROSITE" id="PS51485"/>
    </source>
</evidence>
<name>A0A5E4GHH9_PRUDU</name>
<dbReference type="GO" id="GO:0009055">
    <property type="term" value="F:electron transfer activity"/>
    <property type="evidence" value="ECO:0007669"/>
    <property type="project" value="InterPro"/>
</dbReference>
<dbReference type="OMA" id="GWTSRDH"/>
<proteinExistence type="predicted"/>
<dbReference type="Proteomes" id="UP000327085">
    <property type="component" value="Unassembled WGS sequence"/>
</dbReference>
<dbReference type="SUPFAM" id="SSF49503">
    <property type="entry name" value="Cupredoxins"/>
    <property type="match status" value="1"/>
</dbReference>
<sequence length="69" mass="7964">MALRNIVTLVFFVMMALSGTCSGAVYRVGYSDGWTSRDHVDYKWTSTKDFRVGDTIIFSYKNQFHNVMQ</sequence>
<dbReference type="EMBL" id="CABIKO010000744">
    <property type="protein sequence ID" value="VVA39130.1"/>
    <property type="molecule type" value="Genomic_DNA"/>
</dbReference>
<dbReference type="InterPro" id="IPR008972">
    <property type="entry name" value="Cupredoxin"/>
</dbReference>
<dbReference type="InParanoid" id="A0A5E4GHH9"/>
<protein>
    <submittedName>
        <fullName evidence="3">PREDICTED: mavicyanin</fullName>
    </submittedName>
</protein>
<reference evidence="4" key="1">
    <citation type="journal article" date="2020" name="Plant J.">
        <title>Transposons played a major role in the diversification between the closely related almond and peach genomes: results from the almond genome sequence.</title>
        <authorList>
            <person name="Alioto T."/>
            <person name="Alexiou K.G."/>
            <person name="Bardil A."/>
            <person name="Barteri F."/>
            <person name="Castanera R."/>
            <person name="Cruz F."/>
            <person name="Dhingra A."/>
            <person name="Duval H."/>
            <person name="Fernandez I Marti A."/>
            <person name="Frias L."/>
            <person name="Galan B."/>
            <person name="Garcia J.L."/>
            <person name="Howad W."/>
            <person name="Gomez-Garrido J."/>
            <person name="Gut M."/>
            <person name="Julca I."/>
            <person name="Morata J."/>
            <person name="Puigdomenech P."/>
            <person name="Ribeca P."/>
            <person name="Rubio Cabetas M.J."/>
            <person name="Vlasova A."/>
            <person name="Wirthensohn M."/>
            <person name="Garcia-Mas J."/>
            <person name="Gabaldon T."/>
            <person name="Casacuberta J.M."/>
            <person name="Arus P."/>
        </authorList>
    </citation>
    <scope>NUCLEOTIDE SEQUENCE [LARGE SCALE GENOMIC DNA]</scope>
    <source>
        <strain evidence="4">cv. Texas</strain>
    </source>
</reference>
<dbReference type="Pfam" id="PF02298">
    <property type="entry name" value="Cu_bind_like"/>
    <property type="match status" value="1"/>
</dbReference>